<keyword evidence="4" id="KW-0238">DNA-binding</keyword>
<feature type="region of interest" description="Disordered" evidence="8">
    <location>
        <begin position="1"/>
        <end position="24"/>
    </location>
</feature>
<dbReference type="PRINTS" id="PR00929">
    <property type="entry name" value="ATHOOK"/>
</dbReference>
<dbReference type="GO" id="GO:0030261">
    <property type="term" value="P:chromosome condensation"/>
    <property type="evidence" value="ECO:0007669"/>
    <property type="project" value="TreeGrafter"/>
</dbReference>
<evidence type="ECO:0000256" key="8">
    <source>
        <dbReference type="SAM" id="MobiDB-lite"/>
    </source>
</evidence>
<dbReference type="GO" id="GO:0006334">
    <property type="term" value="P:nucleosome assembly"/>
    <property type="evidence" value="ECO:0007669"/>
    <property type="project" value="InterPro"/>
</dbReference>
<protein>
    <recommendedName>
        <fullName evidence="6">HMG-Y-related protein A</fullName>
    </recommendedName>
    <alternativeName>
        <fullName evidence="7">High mobility group A protein</fullName>
    </alternativeName>
</protein>
<dbReference type="InterPro" id="IPR005818">
    <property type="entry name" value="Histone_H1/H5_H15"/>
</dbReference>
<dbReference type="PANTHER" id="PTHR11467">
    <property type="entry name" value="HISTONE H1"/>
    <property type="match status" value="1"/>
</dbReference>
<dbReference type="Proteomes" id="UP001345219">
    <property type="component" value="Chromosome 11"/>
</dbReference>
<dbReference type="SMART" id="SM00526">
    <property type="entry name" value="H15"/>
    <property type="match status" value="1"/>
</dbReference>
<dbReference type="InterPro" id="IPR000116">
    <property type="entry name" value="HMGA"/>
</dbReference>
<dbReference type="Pfam" id="PF00538">
    <property type="entry name" value="Linker_histone"/>
    <property type="match status" value="1"/>
</dbReference>
<keyword evidence="3" id="KW-0007">Acetylation</keyword>
<dbReference type="EMBL" id="JAXIOK010000008">
    <property type="protein sequence ID" value="KAK4763442.1"/>
    <property type="molecule type" value="Genomic_DNA"/>
</dbReference>
<dbReference type="GO" id="GO:0045910">
    <property type="term" value="P:negative regulation of DNA recombination"/>
    <property type="evidence" value="ECO:0007669"/>
    <property type="project" value="TreeGrafter"/>
</dbReference>
<gene>
    <name evidence="10" type="ORF">SAY87_012880</name>
</gene>
<dbReference type="GO" id="GO:0003690">
    <property type="term" value="F:double-stranded DNA binding"/>
    <property type="evidence" value="ECO:0007669"/>
    <property type="project" value="TreeGrafter"/>
</dbReference>
<proteinExistence type="predicted"/>
<keyword evidence="11" id="KW-1185">Reference proteome</keyword>
<evidence type="ECO:0000313" key="11">
    <source>
        <dbReference type="Proteomes" id="UP001345219"/>
    </source>
</evidence>
<feature type="compositionally biased region" description="Pro residues" evidence="8">
    <location>
        <begin position="132"/>
        <end position="141"/>
    </location>
</feature>
<keyword evidence="2" id="KW-0677">Repeat</keyword>
<evidence type="ECO:0000256" key="1">
    <source>
        <dbReference type="ARBA" id="ARBA00004604"/>
    </source>
</evidence>
<dbReference type="InterPro" id="IPR036388">
    <property type="entry name" value="WH-like_DNA-bd_sf"/>
</dbReference>
<evidence type="ECO:0000256" key="5">
    <source>
        <dbReference type="ARBA" id="ARBA00023242"/>
    </source>
</evidence>
<evidence type="ECO:0000256" key="4">
    <source>
        <dbReference type="ARBA" id="ARBA00023125"/>
    </source>
</evidence>
<dbReference type="GO" id="GO:0031492">
    <property type="term" value="F:nucleosomal DNA binding"/>
    <property type="evidence" value="ECO:0007669"/>
    <property type="project" value="TreeGrafter"/>
</dbReference>
<dbReference type="InterPro" id="IPR017956">
    <property type="entry name" value="AT_hook_DNA-bd_motif"/>
</dbReference>
<reference evidence="10 11" key="1">
    <citation type="journal article" date="2023" name="Hortic Res">
        <title>Pangenome of water caltrop reveals structural variations and asymmetric subgenome divergence after allopolyploidization.</title>
        <authorList>
            <person name="Zhang X."/>
            <person name="Chen Y."/>
            <person name="Wang L."/>
            <person name="Yuan Y."/>
            <person name="Fang M."/>
            <person name="Shi L."/>
            <person name="Lu R."/>
            <person name="Comes H.P."/>
            <person name="Ma Y."/>
            <person name="Chen Y."/>
            <person name="Huang G."/>
            <person name="Zhou Y."/>
            <person name="Zheng Z."/>
            <person name="Qiu Y."/>
        </authorList>
    </citation>
    <scope>NUCLEOTIDE SEQUENCE [LARGE SCALE GENOMIC DNA]</scope>
    <source>
        <tissue evidence="10">Roots</tissue>
    </source>
</reference>
<comment type="caution">
    <text evidence="10">The sequence shown here is derived from an EMBL/GenBank/DDBJ whole genome shotgun (WGS) entry which is preliminary data.</text>
</comment>
<sequence length="192" mass="20428">MATEGPTDASPETGLLPPTATNQPNYPQMIVEAIESLNDQNGSNKSSISRYIEANYSDLPVTHSTLLTYHLDKMKLVGEIVMLKNNYMKPDHDAPPKRGRGRPSKPKPPQDASSAVVSPPRPRGRPPKPKDPLAPPPPPKRTAPTVTGKKRGRPPKETKPATDTPVAAGGAVGKRGRGRPPKVKPGVVPVGA</sequence>
<dbReference type="InterPro" id="IPR036390">
    <property type="entry name" value="WH_DNA-bd_sf"/>
</dbReference>
<evidence type="ECO:0000256" key="3">
    <source>
        <dbReference type="ARBA" id="ARBA00022990"/>
    </source>
</evidence>
<dbReference type="GO" id="GO:0005730">
    <property type="term" value="C:nucleolus"/>
    <property type="evidence" value="ECO:0007669"/>
    <property type="project" value="UniProtKB-SubCell"/>
</dbReference>
<evidence type="ECO:0000256" key="2">
    <source>
        <dbReference type="ARBA" id="ARBA00022737"/>
    </source>
</evidence>
<name>A0AAN7QCB1_9MYRT</name>
<accession>A0AAN7QCB1</accession>
<feature type="region of interest" description="Disordered" evidence="8">
    <location>
        <begin position="87"/>
        <end position="192"/>
    </location>
</feature>
<dbReference type="GO" id="GO:0006355">
    <property type="term" value="P:regulation of DNA-templated transcription"/>
    <property type="evidence" value="ECO:0007669"/>
    <property type="project" value="InterPro"/>
</dbReference>
<feature type="domain" description="H15" evidence="9">
    <location>
        <begin position="22"/>
        <end position="91"/>
    </location>
</feature>
<evidence type="ECO:0000313" key="10">
    <source>
        <dbReference type="EMBL" id="KAK4763442.1"/>
    </source>
</evidence>
<dbReference type="AlphaFoldDB" id="A0AAN7QCB1"/>
<organism evidence="10 11">
    <name type="scientific">Trapa incisa</name>
    <dbReference type="NCBI Taxonomy" id="236973"/>
    <lineage>
        <taxon>Eukaryota</taxon>
        <taxon>Viridiplantae</taxon>
        <taxon>Streptophyta</taxon>
        <taxon>Embryophyta</taxon>
        <taxon>Tracheophyta</taxon>
        <taxon>Spermatophyta</taxon>
        <taxon>Magnoliopsida</taxon>
        <taxon>eudicotyledons</taxon>
        <taxon>Gunneridae</taxon>
        <taxon>Pentapetalae</taxon>
        <taxon>rosids</taxon>
        <taxon>malvids</taxon>
        <taxon>Myrtales</taxon>
        <taxon>Lythraceae</taxon>
        <taxon>Trapa</taxon>
    </lineage>
</organism>
<dbReference type="SUPFAM" id="SSF46785">
    <property type="entry name" value="Winged helix' DNA-binding domain"/>
    <property type="match status" value="1"/>
</dbReference>
<dbReference type="PROSITE" id="PS51504">
    <property type="entry name" value="H15"/>
    <property type="match status" value="1"/>
</dbReference>
<dbReference type="Gene3D" id="1.10.10.10">
    <property type="entry name" value="Winged helix-like DNA-binding domain superfamily/Winged helix DNA-binding domain"/>
    <property type="match status" value="1"/>
</dbReference>
<dbReference type="PRINTS" id="PR00930">
    <property type="entry name" value="HIGHMOBLTYIY"/>
</dbReference>
<dbReference type="SMART" id="SM00384">
    <property type="entry name" value="AT_hook"/>
    <property type="match status" value="4"/>
</dbReference>
<evidence type="ECO:0000259" key="9">
    <source>
        <dbReference type="PROSITE" id="PS51504"/>
    </source>
</evidence>
<dbReference type="PANTHER" id="PTHR11467:SF103">
    <property type="entry name" value="HMG-Y-RELATED PROTEIN A"/>
    <property type="match status" value="1"/>
</dbReference>
<dbReference type="FunFam" id="1.10.10.10:FF:000537">
    <property type="entry name" value="HMG-Y-related protein A"/>
    <property type="match status" value="1"/>
</dbReference>
<comment type="subcellular location">
    <subcellularLocation>
        <location evidence="1">Nucleus</location>
        <location evidence="1">Nucleolus</location>
    </subcellularLocation>
</comment>
<dbReference type="GO" id="GO:0000786">
    <property type="term" value="C:nucleosome"/>
    <property type="evidence" value="ECO:0007669"/>
    <property type="project" value="InterPro"/>
</dbReference>
<evidence type="ECO:0000256" key="6">
    <source>
        <dbReference type="ARBA" id="ARBA00068571"/>
    </source>
</evidence>
<keyword evidence="5" id="KW-0539">Nucleus</keyword>
<evidence type="ECO:0000256" key="7">
    <source>
        <dbReference type="ARBA" id="ARBA00076335"/>
    </source>
</evidence>